<evidence type="ECO:0000256" key="7">
    <source>
        <dbReference type="ARBA" id="ARBA00022519"/>
    </source>
</evidence>
<evidence type="ECO:0000256" key="5">
    <source>
        <dbReference type="ARBA" id="ARBA00022448"/>
    </source>
</evidence>
<dbReference type="GO" id="GO:0017004">
    <property type="term" value="P:cytochrome complex assembly"/>
    <property type="evidence" value="ECO:0007669"/>
    <property type="project" value="UniProtKB-KW"/>
</dbReference>
<evidence type="ECO:0000313" key="13">
    <source>
        <dbReference type="EMBL" id="MBN7798977.1"/>
    </source>
</evidence>
<reference evidence="13" key="1">
    <citation type="submission" date="2021-02" db="EMBL/GenBank/DDBJ databases">
        <title>PHA producing bacteria isolated from coastal sediment in Guangdong, Shenzhen.</title>
        <authorList>
            <person name="Zheng W."/>
            <person name="Yu S."/>
            <person name="Huang Y."/>
        </authorList>
    </citation>
    <scope>NUCLEOTIDE SEQUENCE</scope>
    <source>
        <strain evidence="13">TN14-10</strain>
    </source>
</reference>
<dbReference type="Pfam" id="PF04995">
    <property type="entry name" value="CcmD"/>
    <property type="match status" value="1"/>
</dbReference>
<feature type="transmembrane region" description="Helical" evidence="12">
    <location>
        <begin position="20"/>
        <end position="38"/>
    </location>
</feature>
<organism evidence="13 14">
    <name type="scientific">Parahaliea mediterranea</name>
    <dbReference type="NCBI Taxonomy" id="651086"/>
    <lineage>
        <taxon>Bacteria</taxon>
        <taxon>Pseudomonadati</taxon>
        <taxon>Pseudomonadota</taxon>
        <taxon>Gammaproteobacteria</taxon>
        <taxon>Cellvibrionales</taxon>
        <taxon>Halieaceae</taxon>
        <taxon>Parahaliea</taxon>
    </lineage>
</organism>
<evidence type="ECO:0000313" key="14">
    <source>
        <dbReference type="Proteomes" id="UP000664303"/>
    </source>
</evidence>
<dbReference type="InterPro" id="IPR052075">
    <property type="entry name" value="Heme_exporter_D"/>
</dbReference>
<keyword evidence="7 12" id="KW-0997">Cell inner membrane</keyword>
<name>A0A939IPE7_9GAMM</name>
<comment type="similarity">
    <text evidence="3 12">Belongs to the CcmD/CycX/HelD family.</text>
</comment>
<dbReference type="GO" id="GO:0015886">
    <property type="term" value="P:heme transport"/>
    <property type="evidence" value="ECO:0007669"/>
    <property type="project" value="InterPro"/>
</dbReference>
<keyword evidence="9 12" id="KW-0201">Cytochrome c-type biogenesis</keyword>
<evidence type="ECO:0000256" key="11">
    <source>
        <dbReference type="ARBA" id="ARBA00023136"/>
    </source>
</evidence>
<evidence type="ECO:0000256" key="12">
    <source>
        <dbReference type="RuleBase" id="RU363101"/>
    </source>
</evidence>
<evidence type="ECO:0000256" key="9">
    <source>
        <dbReference type="ARBA" id="ARBA00022748"/>
    </source>
</evidence>
<keyword evidence="10 12" id="KW-1133">Transmembrane helix</keyword>
<dbReference type="PANTHER" id="PTHR37531">
    <property type="entry name" value="HEME EXPORTER PROTEIN D"/>
    <property type="match status" value="1"/>
</dbReference>
<dbReference type="GO" id="GO:0005886">
    <property type="term" value="C:plasma membrane"/>
    <property type="evidence" value="ECO:0007669"/>
    <property type="project" value="UniProtKB-SubCell"/>
</dbReference>
<evidence type="ECO:0000256" key="4">
    <source>
        <dbReference type="ARBA" id="ARBA00016461"/>
    </source>
</evidence>
<dbReference type="EMBL" id="JAFKCZ010000021">
    <property type="protein sequence ID" value="MBN7798977.1"/>
    <property type="molecule type" value="Genomic_DNA"/>
</dbReference>
<dbReference type="GO" id="GO:1903607">
    <property type="term" value="P:cytochrome c biosynthetic process"/>
    <property type="evidence" value="ECO:0007669"/>
    <property type="project" value="TreeGrafter"/>
</dbReference>
<sequence>MYFDSVHAALAMEGHGPFVWAAYVITLAVLAAMLTAPARRARRLRRELAGNFKRNAGRGGGANEVGNASGT</sequence>
<keyword evidence="8 12" id="KW-0812">Transmembrane</keyword>
<accession>A0A939IPE7</accession>
<gene>
    <name evidence="13" type="primary">ccmD</name>
    <name evidence="13" type="ORF">JYP50_20440</name>
</gene>
<comment type="subcellular location">
    <subcellularLocation>
        <location evidence="2 12">Cell inner membrane</location>
        <topology evidence="2 12">Single-pass membrane protein</topology>
    </subcellularLocation>
</comment>
<dbReference type="AlphaFoldDB" id="A0A939IPE7"/>
<dbReference type="InterPro" id="IPR007078">
    <property type="entry name" value="Haem_export_protD_CcmD"/>
</dbReference>
<comment type="caution">
    <text evidence="13">The sequence shown here is derived from an EMBL/GenBank/DDBJ whole genome shotgun (WGS) entry which is preliminary data.</text>
</comment>
<evidence type="ECO:0000256" key="8">
    <source>
        <dbReference type="ARBA" id="ARBA00022692"/>
    </source>
</evidence>
<comment type="function">
    <text evidence="1 12">Required for the export of heme to the periplasm for the biogenesis of c-type cytochromes.</text>
</comment>
<dbReference type="RefSeq" id="WP_206562424.1">
    <property type="nucleotide sequence ID" value="NZ_JAFKCZ010000021.1"/>
</dbReference>
<evidence type="ECO:0000256" key="1">
    <source>
        <dbReference type="ARBA" id="ARBA00002442"/>
    </source>
</evidence>
<dbReference type="NCBIfam" id="TIGR03141">
    <property type="entry name" value="cytochro_ccmD"/>
    <property type="match status" value="1"/>
</dbReference>
<evidence type="ECO:0000256" key="2">
    <source>
        <dbReference type="ARBA" id="ARBA00004377"/>
    </source>
</evidence>
<evidence type="ECO:0000256" key="10">
    <source>
        <dbReference type="ARBA" id="ARBA00022989"/>
    </source>
</evidence>
<proteinExistence type="inferred from homology"/>
<keyword evidence="6 12" id="KW-1003">Cell membrane</keyword>
<keyword evidence="14" id="KW-1185">Reference proteome</keyword>
<dbReference type="PANTHER" id="PTHR37531:SF1">
    <property type="entry name" value="HEME EXPORTER PROTEIN D"/>
    <property type="match status" value="1"/>
</dbReference>
<dbReference type="Proteomes" id="UP000664303">
    <property type="component" value="Unassembled WGS sequence"/>
</dbReference>
<evidence type="ECO:0000256" key="6">
    <source>
        <dbReference type="ARBA" id="ARBA00022475"/>
    </source>
</evidence>
<keyword evidence="11 12" id="KW-0472">Membrane</keyword>
<protein>
    <recommendedName>
        <fullName evidence="4 12">Heme exporter protein D</fullName>
    </recommendedName>
</protein>
<evidence type="ECO:0000256" key="3">
    <source>
        <dbReference type="ARBA" id="ARBA00008741"/>
    </source>
</evidence>
<keyword evidence="5 12" id="KW-0813">Transport</keyword>